<feature type="compositionally biased region" description="Low complexity" evidence="1">
    <location>
        <begin position="28"/>
        <end position="37"/>
    </location>
</feature>
<feature type="compositionally biased region" description="Low complexity" evidence="1">
    <location>
        <begin position="44"/>
        <end position="55"/>
    </location>
</feature>
<feature type="signal peptide" evidence="2">
    <location>
        <begin position="1"/>
        <end position="17"/>
    </location>
</feature>
<protein>
    <submittedName>
        <fullName evidence="3">Uncharacterized protein</fullName>
    </submittedName>
</protein>
<feature type="chain" id="PRO_5026284716" evidence="2">
    <location>
        <begin position="18"/>
        <end position="209"/>
    </location>
</feature>
<dbReference type="AlphaFoldDB" id="A0A6G1I346"/>
<organism evidence="3 4">
    <name type="scientific">Trichodelitschia bisporula</name>
    <dbReference type="NCBI Taxonomy" id="703511"/>
    <lineage>
        <taxon>Eukaryota</taxon>
        <taxon>Fungi</taxon>
        <taxon>Dikarya</taxon>
        <taxon>Ascomycota</taxon>
        <taxon>Pezizomycotina</taxon>
        <taxon>Dothideomycetes</taxon>
        <taxon>Dothideomycetes incertae sedis</taxon>
        <taxon>Phaeotrichales</taxon>
        <taxon>Phaeotrichaceae</taxon>
        <taxon>Trichodelitschia</taxon>
    </lineage>
</organism>
<dbReference type="EMBL" id="ML996691">
    <property type="protein sequence ID" value="KAF2402601.1"/>
    <property type="molecule type" value="Genomic_DNA"/>
</dbReference>
<name>A0A6G1I346_9PEZI</name>
<feature type="region of interest" description="Disordered" evidence="1">
    <location>
        <begin position="28"/>
        <end position="55"/>
    </location>
</feature>
<evidence type="ECO:0000256" key="2">
    <source>
        <dbReference type="SAM" id="SignalP"/>
    </source>
</evidence>
<evidence type="ECO:0000313" key="4">
    <source>
        <dbReference type="Proteomes" id="UP000799640"/>
    </source>
</evidence>
<gene>
    <name evidence="3" type="ORF">EJ06DRAFT_347599</name>
</gene>
<reference evidence="3" key="1">
    <citation type="journal article" date="2020" name="Stud. Mycol.">
        <title>101 Dothideomycetes genomes: a test case for predicting lifestyles and emergence of pathogens.</title>
        <authorList>
            <person name="Haridas S."/>
            <person name="Albert R."/>
            <person name="Binder M."/>
            <person name="Bloem J."/>
            <person name="Labutti K."/>
            <person name="Salamov A."/>
            <person name="Andreopoulos B."/>
            <person name="Baker S."/>
            <person name="Barry K."/>
            <person name="Bills G."/>
            <person name="Bluhm B."/>
            <person name="Cannon C."/>
            <person name="Castanera R."/>
            <person name="Culley D."/>
            <person name="Daum C."/>
            <person name="Ezra D."/>
            <person name="Gonzalez J."/>
            <person name="Henrissat B."/>
            <person name="Kuo A."/>
            <person name="Liang C."/>
            <person name="Lipzen A."/>
            <person name="Lutzoni F."/>
            <person name="Magnuson J."/>
            <person name="Mondo S."/>
            <person name="Nolan M."/>
            <person name="Ohm R."/>
            <person name="Pangilinan J."/>
            <person name="Park H.-J."/>
            <person name="Ramirez L."/>
            <person name="Alfaro M."/>
            <person name="Sun H."/>
            <person name="Tritt A."/>
            <person name="Yoshinaga Y."/>
            <person name="Zwiers L.-H."/>
            <person name="Turgeon B."/>
            <person name="Goodwin S."/>
            <person name="Spatafora J."/>
            <person name="Crous P."/>
            <person name="Grigoriev I."/>
        </authorList>
    </citation>
    <scope>NUCLEOTIDE SEQUENCE</scope>
    <source>
        <strain evidence="3">CBS 262.69</strain>
    </source>
</reference>
<evidence type="ECO:0000313" key="3">
    <source>
        <dbReference type="EMBL" id="KAF2402601.1"/>
    </source>
</evidence>
<keyword evidence="4" id="KW-1185">Reference proteome</keyword>
<keyword evidence="2" id="KW-0732">Signal</keyword>
<accession>A0A6G1I346</accession>
<proteinExistence type="predicted"/>
<evidence type="ECO:0000256" key="1">
    <source>
        <dbReference type="SAM" id="MobiDB-lite"/>
    </source>
</evidence>
<dbReference type="Proteomes" id="UP000799640">
    <property type="component" value="Unassembled WGS sequence"/>
</dbReference>
<sequence>MKFSTILFAVGASAAVAVFDDWSVSSSVAPPKPSSSAWNYDYTPSSSKPAPKPSSSAWGYDYYPSSSKAAPSSSVYKLVQACPQAQQQHGLQGPVQLCPGQGRIQLGPRPGEARLRRWQQHHRLRRRHRHQDLPAGDCQRGRHGRCVGRRPGHDDRCRRCHAVNGFRIMFSIASCGSHLGFSLRGVSRSCGGDDDLGCAFSGGHGVPLV</sequence>